<gene>
    <name evidence="3" type="ORF">AGERDE_LOCUS8679</name>
</gene>
<evidence type="ECO:0000313" key="4">
    <source>
        <dbReference type="Proteomes" id="UP000789831"/>
    </source>
</evidence>
<feature type="non-terminal residue" evidence="3">
    <location>
        <position position="1"/>
    </location>
</feature>
<organism evidence="3 4">
    <name type="scientific">Ambispora gerdemannii</name>
    <dbReference type="NCBI Taxonomy" id="144530"/>
    <lineage>
        <taxon>Eukaryota</taxon>
        <taxon>Fungi</taxon>
        <taxon>Fungi incertae sedis</taxon>
        <taxon>Mucoromycota</taxon>
        <taxon>Glomeromycotina</taxon>
        <taxon>Glomeromycetes</taxon>
        <taxon>Archaeosporales</taxon>
        <taxon>Ambisporaceae</taxon>
        <taxon>Ambispora</taxon>
    </lineage>
</organism>
<dbReference type="Proteomes" id="UP000789831">
    <property type="component" value="Unassembled WGS sequence"/>
</dbReference>
<evidence type="ECO:0000313" key="3">
    <source>
        <dbReference type="EMBL" id="CAG8592474.1"/>
    </source>
</evidence>
<feature type="region of interest" description="Disordered" evidence="1">
    <location>
        <begin position="1"/>
        <end position="23"/>
    </location>
</feature>
<keyword evidence="2" id="KW-0812">Transmembrane</keyword>
<name>A0A9N9C6I2_9GLOM</name>
<feature type="compositionally biased region" description="Polar residues" evidence="1">
    <location>
        <begin position="1"/>
        <end position="10"/>
    </location>
</feature>
<accession>A0A9N9C6I2</accession>
<keyword evidence="2" id="KW-1133">Transmembrane helix</keyword>
<reference evidence="3" key="1">
    <citation type="submission" date="2021-06" db="EMBL/GenBank/DDBJ databases">
        <authorList>
            <person name="Kallberg Y."/>
            <person name="Tangrot J."/>
            <person name="Rosling A."/>
        </authorList>
    </citation>
    <scope>NUCLEOTIDE SEQUENCE</scope>
    <source>
        <strain evidence="3">MT106</strain>
    </source>
</reference>
<dbReference type="EMBL" id="CAJVPL010001916">
    <property type="protein sequence ID" value="CAG8592474.1"/>
    <property type="molecule type" value="Genomic_DNA"/>
</dbReference>
<keyword evidence="4" id="KW-1185">Reference proteome</keyword>
<evidence type="ECO:0000256" key="2">
    <source>
        <dbReference type="SAM" id="Phobius"/>
    </source>
</evidence>
<feature type="transmembrane region" description="Helical" evidence="2">
    <location>
        <begin position="35"/>
        <end position="55"/>
    </location>
</feature>
<protein>
    <submittedName>
        <fullName evidence="3">13318_t:CDS:1</fullName>
    </submittedName>
</protein>
<proteinExistence type="predicted"/>
<sequence>NDSSKISRASPQPKPANDSKTCSSKDYKQAEYKYYLPYVVSYVVIGVGAIFWYYLYELACRIVMRPPQNNEIPLEATMTSSSLKENL</sequence>
<dbReference type="AlphaFoldDB" id="A0A9N9C6I2"/>
<evidence type="ECO:0000256" key="1">
    <source>
        <dbReference type="SAM" id="MobiDB-lite"/>
    </source>
</evidence>
<comment type="caution">
    <text evidence="3">The sequence shown here is derived from an EMBL/GenBank/DDBJ whole genome shotgun (WGS) entry which is preliminary data.</text>
</comment>
<keyword evidence="2" id="KW-0472">Membrane</keyword>